<dbReference type="AlphaFoldDB" id="A0A840CAM8"/>
<dbReference type="PROSITE" id="PS51007">
    <property type="entry name" value="CYTC"/>
    <property type="match status" value="1"/>
</dbReference>
<feature type="signal peptide" evidence="5">
    <location>
        <begin position="1"/>
        <end position="20"/>
    </location>
</feature>
<evidence type="ECO:0000256" key="5">
    <source>
        <dbReference type="SAM" id="SignalP"/>
    </source>
</evidence>
<reference evidence="7" key="1">
    <citation type="submission" date="2020-08" db="EMBL/GenBank/DDBJ databases">
        <title>Genomic Encyclopedia of Type Strains, Phase IV (KMG-IV): sequencing the most valuable type-strain genomes for metagenomic binning, comparative biology and taxonomic classification.</title>
        <authorList>
            <person name="Goeker M."/>
        </authorList>
    </citation>
    <scope>NUCLEOTIDE SEQUENCE [LARGE SCALE GENOMIC DNA]</scope>
    <source>
        <strain evidence="7">DSM 105040</strain>
    </source>
</reference>
<dbReference type="InterPro" id="IPR009056">
    <property type="entry name" value="Cyt_c-like_dom"/>
</dbReference>
<dbReference type="SUPFAM" id="SSF46626">
    <property type="entry name" value="Cytochrome c"/>
    <property type="match status" value="1"/>
</dbReference>
<keyword evidence="5" id="KW-0732">Signal</keyword>
<dbReference type="GO" id="GO:0009055">
    <property type="term" value="F:electron transfer activity"/>
    <property type="evidence" value="ECO:0007669"/>
    <property type="project" value="InterPro"/>
</dbReference>
<organism evidence="7 8">
    <name type="scientific">Actibacterium naphthalenivorans</name>
    <dbReference type="NCBI Taxonomy" id="1614693"/>
    <lineage>
        <taxon>Bacteria</taxon>
        <taxon>Pseudomonadati</taxon>
        <taxon>Pseudomonadota</taxon>
        <taxon>Alphaproteobacteria</taxon>
        <taxon>Rhodobacterales</taxon>
        <taxon>Roseobacteraceae</taxon>
        <taxon>Actibacterium</taxon>
    </lineage>
</organism>
<keyword evidence="1 4" id="KW-0349">Heme</keyword>
<evidence type="ECO:0000259" key="6">
    <source>
        <dbReference type="PROSITE" id="PS51007"/>
    </source>
</evidence>
<proteinExistence type="predicted"/>
<keyword evidence="8" id="KW-1185">Reference proteome</keyword>
<name>A0A840CAM8_9RHOB</name>
<evidence type="ECO:0000256" key="4">
    <source>
        <dbReference type="PROSITE-ProRule" id="PRU00433"/>
    </source>
</evidence>
<dbReference type="RefSeq" id="WP_054539261.1">
    <property type="nucleotide sequence ID" value="NZ_JACIEQ010000004.1"/>
</dbReference>
<dbReference type="Gene3D" id="1.10.760.10">
    <property type="entry name" value="Cytochrome c-like domain"/>
    <property type="match status" value="1"/>
</dbReference>
<evidence type="ECO:0000313" key="8">
    <source>
        <dbReference type="Proteomes" id="UP000585681"/>
    </source>
</evidence>
<evidence type="ECO:0000256" key="3">
    <source>
        <dbReference type="ARBA" id="ARBA00023004"/>
    </source>
</evidence>
<comment type="caution">
    <text evidence="7">The sequence shown here is derived from an EMBL/GenBank/DDBJ whole genome shotgun (WGS) entry which is preliminary data.</text>
</comment>
<feature type="chain" id="PRO_5032983767" evidence="5">
    <location>
        <begin position="21"/>
        <end position="161"/>
    </location>
</feature>
<gene>
    <name evidence="7" type="ORF">GGR17_002936</name>
</gene>
<dbReference type="EMBL" id="JACIEQ010000004">
    <property type="protein sequence ID" value="MBB4023114.1"/>
    <property type="molecule type" value="Genomic_DNA"/>
</dbReference>
<dbReference type="InterPro" id="IPR036909">
    <property type="entry name" value="Cyt_c-like_dom_sf"/>
</dbReference>
<keyword evidence="2 4" id="KW-0479">Metal-binding</keyword>
<sequence>MKRVILSTACLVAGVGLASASEVAPENVKYDEYGAISESLTGVPGDAANGRVIMGTKSLGNCVSCHAISEMAEDVPFHGEVGPILDGVADRWTEAELRGIVANAKMTYDGTVMPAFFKTTGYIRPGDAYTGKAAKTDPLPPLLTGQQIEDVVAYLMTLKEE</sequence>
<accession>A0A840CAM8</accession>
<dbReference type="Pfam" id="PF00034">
    <property type="entry name" value="Cytochrom_C"/>
    <property type="match status" value="1"/>
</dbReference>
<dbReference type="Proteomes" id="UP000585681">
    <property type="component" value="Unassembled WGS sequence"/>
</dbReference>
<dbReference type="GO" id="GO:0046872">
    <property type="term" value="F:metal ion binding"/>
    <property type="evidence" value="ECO:0007669"/>
    <property type="project" value="UniProtKB-KW"/>
</dbReference>
<evidence type="ECO:0000256" key="2">
    <source>
        <dbReference type="ARBA" id="ARBA00022723"/>
    </source>
</evidence>
<feature type="domain" description="Cytochrome c" evidence="6">
    <location>
        <begin position="45"/>
        <end position="159"/>
    </location>
</feature>
<dbReference type="InterPro" id="IPR030999">
    <property type="entry name" value="Thiosulf_SoxX"/>
</dbReference>
<protein>
    <submittedName>
        <fullName evidence="7">Sulfur-oxidizing protein SoxX</fullName>
    </submittedName>
</protein>
<dbReference type="GO" id="GO:0020037">
    <property type="term" value="F:heme binding"/>
    <property type="evidence" value="ECO:0007669"/>
    <property type="project" value="InterPro"/>
</dbReference>
<evidence type="ECO:0000256" key="1">
    <source>
        <dbReference type="ARBA" id="ARBA00022617"/>
    </source>
</evidence>
<dbReference type="NCBIfam" id="TIGR04485">
    <property type="entry name" value="thiosulf_SoxX"/>
    <property type="match status" value="1"/>
</dbReference>
<evidence type="ECO:0000313" key="7">
    <source>
        <dbReference type="EMBL" id="MBB4023114.1"/>
    </source>
</evidence>
<keyword evidence="3 4" id="KW-0408">Iron</keyword>